<name>A0A6J7BQX8_9ZZZZ</name>
<proteinExistence type="predicted"/>
<dbReference type="InterPro" id="IPR020084">
    <property type="entry name" value="NUDIX_hydrolase_CS"/>
</dbReference>
<dbReference type="PROSITE" id="PS51462">
    <property type="entry name" value="NUDIX"/>
    <property type="match status" value="1"/>
</dbReference>
<dbReference type="PANTHER" id="PTHR10885:SF0">
    <property type="entry name" value="ISOPENTENYL-DIPHOSPHATE DELTA-ISOMERASE"/>
    <property type="match status" value="1"/>
</dbReference>
<accession>A0A6J7BQX8</accession>
<evidence type="ECO:0000313" key="6">
    <source>
        <dbReference type="EMBL" id="CAB4362825.1"/>
    </source>
</evidence>
<dbReference type="EMBL" id="CAESGF010000003">
    <property type="protein sequence ID" value="CAB4362825.1"/>
    <property type="molecule type" value="Genomic_DNA"/>
</dbReference>
<evidence type="ECO:0000256" key="3">
    <source>
        <dbReference type="ARBA" id="ARBA00022801"/>
    </source>
</evidence>
<dbReference type="EMBL" id="CAEZYF010000003">
    <property type="protein sequence ID" value="CAB4710086.1"/>
    <property type="molecule type" value="Genomic_DNA"/>
</dbReference>
<reference evidence="9" key="1">
    <citation type="submission" date="2020-05" db="EMBL/GenBank/DDBJ databases">
        <authorList>
            <person name="Chiriac C."/>
            <person name="Salcher M."/>
            <person name="Ghai R."/>
            <person name="Kavagutti S V."/>
        </authorList>
    </citation>
    <scope>NUCLEOTIDE SEQUENCE</scope>
</reference>
<dbReference type="AlphaFoldDB" id="A0A6J7BQX8"/>
<evidence type="ECO:0000256" key="4">
    <source>
        <dbReference type="ARBA" id="ARBA00022842"/>
    </source>
</evidence>
<dbReference type="SUPFAM" id="SSF55811">
    <property type="entry name" value="Nudix"/>
    <property type="match status" value="1"/>
</dbReference>
<evidence type="ECO:0000259" key="5">
    <source>
        <dbReference type="PROSITE" id="PS51462"/>
    </source>
</evidence>
<evidence type="ECO:0000313" key="9">
    <source>
        <dbReference type="EMBL" id="CAB4846473.1"/>
    </source>
</evidence>
<dbReference type="InterPro" id="IPR015797">
    <property type="entry name" value="NUDIX_hydrolase-like_dom_sf"/>
</dbReference>
<dbReference type="PROSITE" id="PS00893">
    <property type="entry name" value="NUDIX_BOX"/>
    <property type="match status" value="1"/>
</dbReference>
<evidence type="ECO:0000313" key="8">
    <source>
        <dbReference type="EMBL" id="CAB4799239.1"/>
    </source>
</evidence>
<keyword evidence="4" id="KW-0460">Magnesium</keyword>
<evidence type="ECO:0000313" key="7">
    <source>
        <dbReference type="EMBL" id="CAB4710086.1"/>
    </source>
</evidence>
<dbReference type="InterPro" id="IPR000086">
    <property type="entry name" value="NUDIX_hydrolase_dom"/>
</dbReference>
<dbReference type="PIRSF" id="PIRSF017340">
    <property type="entry name" value="Nudix_hydro"/>
    <property type="match status" value="1"/>
</dbReference>
<evidence type="ECO:0000313" key="10">
    <source>
        <dbReference type="EMBL" id="CAB4917724.1"/>
    </source>
</evidence>
<evidence type="ECO:0000256" key="2">
    <source>
        <dbReference type="ARBA" id="ARBA00022723"/>
    </source>
</evidence>
<comment type="cofactor">
    <cofactor evidence="1">
        <name>Mg(2+)</name>
        <dbReference type="ChEBI" id="CHEBI:18420"/>
    </cofactor>
</comment>
<feature type="domain" description="Nudix hydrolase" evidence="5">
    <location>
        <begin position="37"/>
        <end position="165"/>
    </location>
</feature>
<dbReference type="InterPro" id="IPR024195">
    <property type="entry name" value="NUDIX_hydrolase_YfcD_pred"/>
</dbReference>
<protein>
    <submittedName>
        <fullName evidence="9">Unannotated protein</fullName>
    </submittedName>
</protein>
<dbReference type="EMBL" id="CAFBIY010000007">
    <property type="protein sequence ID" value="CAB4846473.1"/>
    <property type="molecule type" value="Genomic_DNA"/>
</dbReference>
<dbReference type="EMBL" id="CAFAAV010000001">
    <property type="protein sequence ID" value="CAB4799239.1"/>
    <property type="molecule type" value="Genomic_DNA"/>
</dbReference>
<keyword evidence="2" id="KW-0479">Metal-binding</keyword>
<gene>
    <name evidence="7" type="ORF">UFOPK2656_00609</name>
    <name evidence="8" type="ORF">UFOPK3099_00008</name>
    <name evidence="9" type="ORF">UFOPK3267_00235</name>
    <name evidence="10" type="ORF">UFOPK3651_00647</name>
    <name evidence="11" type="ORF">UFOPK3931_01213</name>
    <name evidence="6" type="ORF">UFOPK4189_00607</name>
</gene>
<sequence>MLGIVEVELGMELVDVVDDDDHVIATVTRREMRAGRLQHRAVSIAVLGNDGRLLVHRRADTKDVWPGMWDIAAGGVVCAGEDYDTAARRELAEELGVRASNLVHLGAGRYVDESVALWGRGYVTIHDGPFTFTDGEIAEVRWVDRVGLEHLIATERFVPDNLALLLPLLDLP</sequence>
<dbReference type="Gene3D" id="3.90.79.10">
    <property type="entry name" value="Nucleoside Triphosphate Pyrophosphohydrolase"/>
    <property type="match status" value="1"/>
</dbReference>
<keyword evidence="3" id="KW-0378">Hydrolase</keyword>
<dbReference type="EMBL" id="CAFBMT010000003">
    <property type="protein sequence ID" value="CAB4917724.1"/>
    <property type="molecule type" value="Genomic_DNA"/>
</dbReference>
<evidence type="ECO:0000256" key="1">
    <source>
        <dbReference type="ARBA" id="ARBA00001946"/>
    </source>
</evidence>
<organism evidence="9">
    <name type="scientific">freshwater metagenome</name>
    <dbReference type="NCBI Taxonomy" id="449393"/>
    <lineage>
        <taxon>unclassified sequences</taxon>
        <taxon>metagenomes</taxon>
        <taxon>ecological metagenomes</taxon>
    </lineage>
</organism>
<dbReference type="GO" id="GO:0016817">
    <property type="term" value="F:hydrolase activity, acting on acid anhydrides"/>
    <property type="evidence" value="ECO:0007669"/>
    <property type="project" value="InterPro"/>
</dbReference>
<dbReference type="PANTHER" id="PTHR10885">
    <property type="entry name" value="ISOPENTENYL-DIPHOSPHATE DELTA-ISOMERASE"/>
    <property type="match status" value="1"/>
</dbReference>
<dbReference type="EMBL" id="CAFBOL010000025">
    <property type="protein sequence ID" value="CAB4986966.1"/>
    <property type="molecule type" value="Genomic_DNA"/>
</dbReference>
<evidence type="ECO:0000313" key="11">
    <source>
        <dbReference type="EMBL" id="CAB4986966.1"/>
    </source>
</evidence>
<dbReference type="Pfam" id="PF00293">
    <property type="entry name" value="NUDIX"/>
    <property type="match status" value="1"/>
</dbReference>
<dbReference type="GO" id="GO:0046872">
    <property type="term" value="F:metal ion binding"/>
    <property type="evidence" value="ECO:0007669"/>
    <property type="project" value="UniProtKB-KW"/>
</dbReference>